<evidence type="ECO:0000256" key="5">
    <source>
        <dbReference type="RuleBase" id="RU003847"/>
    </source>
</evidence>
<dbReference type="InterPro" id="IPR004811">
    <property type="entry name" value="RelA/Spo_fam"/>
</dbReference>
<protein>
    <recommendedName>
        <fullName evidence="1">GTP pyrophosphokinase</fullName>
    </recommendedName>
    <alternativeName>
        <fullName evidence="3">(p)ppGpp synthase</fullName>
    </alternativeName>
    <alternativeName>
        <fullName evidence="2">ATP:GTP 3'-pyrophosphotransferase</fullName>
    </alternativeName>
    <alternativeName>
        <fullName evidence="4">ppGpp synthase I</fullName>
    </alternativeName>
</protein>
<dbReference type="Pfam" id="PF02824">
    <property type="entry name" value="TGS"/>
    <property type="match status" value="1"/>
</dbReference>
<feature type="domain" description="TGS" evidence="7">
    <location>
        <begin position="415"/>
        <end position="476"/>
    </location>
</feature>
<dbReference type="InterPro" id="IPR007685">
    <property type="entry name" value="RelA_SpoT"/>
</dbReference>
<dbReference type="Proteomes" id="UP000005089">
    <property type="component" value="Unassembled WGS sequence"/>
</dbReference>
<dbReference type="InterPro" id="IPR033655">
    <property type="entry name" value="TGS_RelA/SpoT"/>
</dbReference>
<dbReference type="OrthoDB" id="9805041at2"/>
<evidence type="ECO:0000256" key="2">
    <source>
        <dbReference type="ARBA" id="ARBA00029754"/>
    </source>
</evidence>
<dbReference type="SUPFAM" id="SSF109604">
    <property type="entry name" value="HD-domain/PDEase-like"/>
    <property type="match status" value="1"/>
</dbReference>
<accession>C3XB64</accession>
<dbReference type="GO" id="GO:0042594">
    <property type="term" value="P:response to starvation"/>
    <property type="evidence" value="ECO:0007669"/>
    <property type="project" value="TreeGrafter"/>
</dbReference>
<comment type="function">
    <text evidence="5">In eubacteria ppGpp (guanosine 3'-diphosphate 5'-diphosphate) is a mediator of the stringent response that coordinates a variety of cellular activities in response to changes in nutritional abundance.</text>
</comment>
<dbReference type="Pfam" id="PF13328">
    <property type="entry name" value="HD_4"/>
    <property type="match status" value="1"/>
</dbReference>
<dbReference type="InterPro" id="IPR045865">
    <property type="entry name" value="ACT-like_dom_sf"/>
</dbReference>
<evidence type="ECO:0000259" key="6">
    <source>
        <dbReference type="PROSITE" id="PS51671"/>
    </source>
</evidence>
<dbReference type="GO" id="GO:0016301">
    <property type="term" value="F:kinase activity"/>
    <property type="evidence" value="ECO:0007669"/>
    <property type="project" value="UniProtKB-KW"/>
</dbReference>
<dbReference type="AlphaFoldDB" id="C3XB64"/>
<dbReference type="FunFam" id="3.30.460.10:FF:000001">
    <property type="entry name" value="GTP pyrophosphokinase RelA"/>
    <property type="match status" value="1"/>
</dbReference>
<dbReference type="CDD" id="cd01668">
    <property type="entry name" value="TGS_RSH"/>
    <property type="match status" value="1"/>
</dbReference>
<dbReference type="STRING" id="847.BRW83_0634"/>
<dbReference type="NCBIfam" id="TIGR00691">
    <property type="entry name" value="spoT_relA"/>
    <property type="match status" value="1"/>
</dbReference>
<dbReference type="PANTHER" id="PTHR21262:SF31">
    <property type="entry name" value="GTP PYROPHOSPHOKINASE"/>
    <property type="match status" value="1"/>
</dbReference>
<sequence>MVSSVLISDAVEHLTAGLTPEDGKKVMEAYVFAKESYGDIHIESGELAIDYSKAIGLILAELNTDSQTRSAGLLAVLPRYNPEIASQIESRFGVEVSNLVDSVIKLFKLRDLTGNLEEIAQGKNAAQIRKAQAETLRKMLLAMAADMRVVMIRLAARMASLRYLAKIKKDTSDRRQYAKETLEIYAPLANRLGIWQVKWELEDLSFRFIEPDAYKNIAKSLEEKRTEREEFIRLMIERLKKELEKVDIRAEVYGRPKHIYSIYNKMRGKSLDFSQMYDLRAVRIIVDDIKSCFTVLDIVNRLWTPILEEFDDYISRPKPNGYQSLHTVVVAENGQPFEVQIRTQEMHRLAEYGVAAHWRYKETGGSTFVAQQYDEKISYLRQLLSWKTEVDDVVVDEDNAHKEWVEKIKATTLDDRIYVLTPQARVIDLPQGATPIDFAYQVHSDVGHRCRGARVDGVMVPLSTPLKSGQTVEIITAKGATGNIGPSRDWLNPEYSVNPRTQAKIRAWFNGVEYQETVASGRGIIEKLLQREGKTAVNLEDLARKLEFSKVEELFYAAGKDKLNLRNVEAILHGNDTPKETKQDDDIIRKSRSSSVASGAKSGILVVGTEGLLTQMAKCCKPAPPDPIVGFVTRGKGVSIHRKDCKNFLEMEKKAPERVIQTAWGTPEPDTVYPVDIYVLANDRQGLLRDVSDIFMREKINVIGVHTQSHKGQARMSFTAEIASTDNLGKALQMIGEINGVTEVKRH</sequence>
<dbReference type="Pfam" id="PF13291">
    <property type="entry name" value="ACT_4"/>
    <property type="match status" value="1"/>
</dbReference>
<dbReference type="GO" id="GO:0008728">
    <property type="term" value="F:GTP diphosphokinase activity"/>
    <property type="evidence" value="ECO:0007669"/>
    <property type="project" value="TreeGrafter"/>
</dbReference>
<dbReference type="HOGENOM" id="CLU_012300_3_0_4"/>
<dbReference type="Pfam" id="PF04607">
    <property type="entry name" value="RelA_SpoT"/>
    <property type="match status" value="1"/>
</dbReference>
<feature type="domain" description="ACT" evidence="6">
    <location>
        <begin position="676"/>
        <end position="747"/>
    </location>
</feature>
<reference evidence="8 9" key="1">
    <citation type="submission" date="2009-02" db="EMBL/GenBank/DDBJ databases">
        <title>The Genome Sequence of Oxalobacter formigenes OXCC13.</title>
        <authorList>
            <consortium name="The Broad Institute Genome Sequencing Platform"/>
            <person name="Ward D."/>
            <person name="Young S.K."/>
            <person name="Kodira C.D."/>
            <person name="Zeng Q."/>
            <person name="Koehrsen M."/>
            <person name="Alvarado L."/>
            <person name="Berlin A."/>
            <person name="Borenstein D."/>
            <person name="Chen Z."/>
            <person name="Engels R."/>
            <person name="Freedman E."/>
            <person name="Gellesch M."/>
            <person name="Goldberg J."/>
            <person name="Griggs A."/>
            <person name="Gujja S."/>
            <person name="Heiman D."/>
            <person name="Hepburn T."/>
            <person name="Howarth C."/>
            <person name="Jen D."/>
            <person name="Larson L."/>
            <person name="Lewis B."/>
            <person name="Mehta T."/>
            <person name="Park D."/>
            <person name="Pearson M."/>
            <person name="Roberts A."/>
            <person name="Saif S."/>
            <person name="Shea T."/>
            <person name="Shenoy N."/>
            <person name="Sisk P."/>
            <person name="Stolte C."/>
            <person name="Sykes S."/>
            <person name="Walk T."/>
            <person name="White J."/>
            <person name="Yandava C."/>
            <person name="Allison M.J."/>
            <person name="Lander E."/>
            <person name="Nusbaum C."/>
            <person name="Galagan J."/>
            <person name="Birren B."/>
        </authorList>
    </citation>
    <scope>NUCLEOTIDE SEQUENCE [LARGE SCALE GENOMIC DNA]</scope>
    <source>
        <strain evidence="8 9">OXCC13</strain>
    </source>
</reference>
<proteinExistence type="inferred from homology"/>
<keyword evidence="8" id="KW-0418">Kinase</keyword>
<dbReference type="GeneID" id="77134541"/>
<dbReference type="SUPFAM" id="SSF81271">
    <property type="entry name" value="TGS-like"/>
    <property type="match status" value="1"/>
</dbReference>
<dbReference type="PROSITE" id="PS51671">
    <property type="entry name" value="ACT"/>
    <property type="match status" value="1"/>
</dbReference>
<evidence type="ECO:0000259" key="7">
    <source>
        <dbReference type="PROSITE" id="PS51880"/>
    </source>
</evidence>
<evidence type="ECO:0000313" key="9">
    <source>
        <dbReference type="Proteomes" id="UP000005089"/>
    </source>
</evidence>
<name>C3XB64_OXAFO</name>
<dbReference type="eggNOG" id="COG0317">
    <property type="taxonomic scope" value="Bacteria"/>
</dbReference>
<dbReference type="InterPro" id="IPR002912">
    <property type="entry name" value="ACT_dom"/>
</dbReference>
<dbReference type="Gene3D" id="3.30.460.10">
    <property type="entry name" value="Beta Polymerase, domain 2"/>
    <property type="match status" value="1"/>
</dbReference>
<dbReference type="InterPro" id="IPR012676">
    <property type="entry name" value="TGS-like"/>
</dbReference>
<dbReference type="CDD" id="cd05399">
    <property type="entry name" value="NT_Rel-Spo_like"/>
    <property type="match status" value="1"/>
</dbReference>
<dbReference type="SUPFAM" id="SSF55021">
    <property type="entry name" value="ACT-like"/>
    <property type="match status" value="1"/>
</dbReference>
<dbReference type="GO" id="GO:0008893">
    <property type="term" value="F:guanosine-3',5'-bis(diphosphate) 3'-diphosphatase activity"/>
    <property type="evidence" value="ECO:0007669"/>
    <property type="project" value="TreeGrafter"/>
</dbReference>
<gene>
    <name evidence="8" type="ORF">OFBG_01468</name>
</gene>
<evidence type="ECO:0000256" key="3">
    <source>
        <dbReference type="ARBA" id="ARBA00032407"/>
    </source>
</evidence>
<dbReference type="PANTHER" id="PTHR21262">
    <property type="entry name" value="GUANOSINE-3',5'-BIS DIPHOSPHATE 3'-PYROPHOSPHOHYDROLASE"/>
    <property type="match status" value="1"/>
</dbReference>
<dbReference type="FunFam" id="3.10.20.30:FF:000002">
    <property type="entry name" value="GTP pyrophosphokinase (RelA/SpoT)"/>
    <property type="match status" value="1"/>
</dbReference>
<dbReference type="Gene3D" id="3.10.20.30">
    <property type="match status" value="1"/>
</dbReference>
<dbReference type="Gene3D" id="1.10.3210.10">
    <property type="entry name" value="Hypothetical protein af1432"/>
    <property type="match status" value="1"/>
</dbReference>
<evidence type="ECO:0000256" key="1">
    <source>
        <dbReference type="ARBA" id="ARBA00019852"/>
    </source>
</evidence>
<dbReference type="SMART" id="SM00954">
    <property type="entry name" value="RelA_SpoT"/>
    <property type="match status" value="1"/>
</dbReference>
<keyword evidence="8" id="KW-0808">Transferase</keyword>
<dbReference type="GO" id="GO:0015949">
    <property type="term" value="P:nucleobase-containing small molecule interconversion"/>
    <property type="evidence" value="ECO:0007669"/>
    <property type="project" value="UniProtKB-ARBA"/>
</dbReference>
<dbReference type="SUPFAM" id="SSF81301">
    <property type="entry name" value="Nucleotidyltransferase"/>
    <property type="match status" value="1"/>
</dbReference>
<dbReference type="Gene3D" id="3.30.70.260">
    <property type="match status" value="1"/>
</dbReference>
<dbReference type="CDD" id="cd04876">
    <property type="entry name" value="ACT_RelA-SpoT"/>
    <property type="match status" value="1"/>
</dbReference>
<organism evidence="8 9">
    <name type="scientific">Oxalobacter formigenes OXCC13</name>
    <dbReference type="NCBI Taxonomy" id="556269"/>
    <lineage>
        <taxon>Bacteria</taxon>
        <taxon>Pseudomonadati</taxon>
        <taxon>Pseudomonadota</taxon>
        <taxon>Betaproteobacteria</taxon>
        <taxon>Burkholderiales</taxon>
        <taxon>Oxalobacteraceae</taxon>
        <taxon>Oxalobacter</taxon>
    </lineage>
</organism>
<dbReference type="EMBL" id="GG658170">
    <property type="protein sequence ID" value="EEO30440.1"/>
    <property type="molecule type" value="Genomic_DNA"/>
</dbReference>
<evidence type="ECO:0000313" key="8">
    <source>
        <dbReference type="EMBL" id="EEO30440.1"/>
    </source>
</evidence>
<dbReference type="InterPro" id="IPR004095">
    <property type="entry name" value="TGS"/>
</dbReference>
<dbReference type="GO" id="GO:0015969">
    <property type="term" value="P:guanosine tetraphosphate metabolic process"/>
    <property type="evidence" value="ECO:0007669"/>
    <property type="project" value="InterPro"/>
</dbReference>
<dbReference type="InterPro" id="IPR012675">
    <property type="entry name" value="Beta-grasp_dom_sf"/>
</dbReference>
<dbReference type="GO" id="GO:0005886">
    <property type="term" value="C:plasma membrane"/>
    <property type="evidence" value="ECO:0007669"/>
    <property type="project" value="TreeGrafter"/>
</dbReference>
<keyword evidence="9" id="KW-1185">Reference proteome</keyword>
<dbReference type="InterPro" id="IPR043519">
    <property type="entry name" value="NT_sf"/>
</dbReference>
<dbReference type="PROSITE" id="PS51880">
    <property type="entry name" value="TGS"/>
    <property type="match status" value="1"/>
</dbReference>
<evidence type="ECO:0000256" key="4">
    <source>
        <dbReference type="ARBA" id="ARBA00033308"/>
    </source>
</evidence>
<dbReference type="RefSeq" id="WP_005881591.1">
    <property type="nucleotide sequence ID" value="NZ_CP019430.1"/>
</dbReference>
<comment type="similarity">
    <text evidence="5">Belongs to the relA/spoT family.</text>
</comment>